<sequence length="269" mass="29704">MPDSSFLPSEFRLQGAFGSDFLRLLGTSQTLVHDTEQRGGLDRLTDDQSKGVLEFSLLTRSLAVPTAYTLSPVFYDQDVPESLNYGTLGSLIAKEMSEVLAPGSPAITTDAATETSAEWWTEASRRSFNKTMQCWQRLANRTEVYGNGGGSSSNSTSATPEWGLLERSLFVWSRGARLAFDAMRRVAQRRALHLTRSVTAAQEQWQMQQRVFFARFCLLACSAASNGNGGKRGVLSPRLRCMLPLANMREFHAAYNCTGLNESSYCPSL</sequence>
<reference evidence="1" key="1">
    <citation type="submission" date="2020-05" db="EMBL/GenBank/DDBJ databases">
        <title>Large-scale comparative analyses of tick genomes elucidate their genetic diversity and vector capacities.</title>
        <authorList>
            <person name="Jia N."/>
            <person name="Wang J."/>
            <person name="Shi W."/>
            <person name="Du L."/>
            <person name="Sun Y."/>
            <person name="Zhan W."/>
            <person name="Jiang J."/>
            <person name="Wang Q."/>
            <person name="Zhang B."/>
            <person name="Ji P."/>
            <person name="Sakyi L.B."/>
            <person name="Cui X."/>
            <person name="Yuan T."/>
            <person name="Jiang B."/>
            <person name="Yang W."/>
            <person name="Lam T.T.-Y."/>
            <person name="Chang Q."/>
            <person name="Ding S."/>
            <person name="Wang X."/>
            <person name="Zhu J."/>
            <person name="Ruan X."/>
            <person name="Zhao L."/>
            <person name="Wei J."/>
            <person name="Que T."/>
            <person name="Du C."/>
            <person name="Cheng J."/>
            <person name="Dai P."/>
            <person name="Han X."/>
            <person name="Huang E."/>
            <person name="Gao Y."/>
            <person name="Liu J."/>
            <person name="Shao H."/>
            <person name="Ye R."/>
            <person name="Li L."/>
            <person name="Wei W."/>
            <person name="Wang X."/>
            <person name="Wang C."/>
            <person name="Yang T."/>
            <person name="Huo Q."/>
            <person name="Li W."/>
            <person name="Guo W."/>
            <person name="Chen H."/>
            <person name="Zhou L."/>
            <person name="Ni X."/>
            <person name="Tian J."/>
            <person name="Zhou Y."/>
            <person name="Sheng Y."/>
            <person name="Liu T."/>
            <person name="Pan Y."/>
            <person name="Xia L."/>
            <person name="Li J."/>
            <person name="Zhao F."/>
            <person name="Cao W."/>
        </authorList>
    </citation>
    <scope>NUCLEOTIDE SEQUENCE</scope>
    <source>
        <strain evidence="1">Dsil-2018</strain>
    </source>
</reference>
<evidence type="ECO:0000313" key="2">
    <source>
        <dbReference type="Proteomes" id="UP000821865"/>
    </source>
</evidence>
<accession>A0ACB8DDL9</accession>
<name>A0ACB8DDL9_DERSI</name>
<keyword evidence="2" id="KW-1185">Reference proteome</keyword>
<proteinExistence type="predicted"/>
<protein>
    <submittedName>
        <fullName evidence="1">Uncharacterized protein</fullName>
    </submittedName>
</protein>
<organism evidence="1 2">
    <name type="scientific">Dermacentor silvarum</name>
    <name type="common">Tick</name>
    <dbReference type="NCBI Taxonomy" id="543639"/>
    <lineage>
        <taxon>Eukaryota</taxon>
        <taxon>Metazoa</taxon>
        <taxon>Ecdysozoa</taxon>
        <taxon>Arthropoda</taxon>
        <taxon>Chelicerata</taxon>
        <taxon>Arachnida</taxon>
        <taxon>Acari</taxon>
        <taxon>Parasitiformes</taxon>
        <taxon>Ixodida</taxon>
        <taxon>Ixodoidea</taxon>
        <taxon>Ixodidae</taxon>
        <taxon>Rhipicephalinae</taxon>
        <taxon>Dermacentor</taxon>
    </lineage>
</organism>
<comment type="caution">
    <text evidence="1">The sequence shown here is derived from an EMBL/GenBank/DDBJ whole genome shotgun (WGS) entry which is preliminary data.</text>
</comment>
<evidence type="ECO:0000313" key="1">
    <source>
        <dbReference type="EMBL" id="KAH7966359.1"/>
    </source>
</evidence>
<dbReference type="EMBL" id="CM023471">
    <property type="protein sequence ID" value="KAH7966359.1"/>
    <property type="molecule type" value="Genomic_DNA"/>
</dbReference>
<gene>
    <name evidence="1" type="ORF">HPB49_015512</name>
</gene>
<dbReference type="Proteomes" id="UP000821865">
    <property type="component" value="Chromosome 2"/>
</dbReference>